<proteinExistence type="predicted"/>
<dbReference type="InterPro" id="IPR031778">
    <property type="entry name" value="Sortilin_N"/>
</dbReference>
<keyword evidence="1" id="KW-0677">Repeat</keyword>
<name>A0A385YUC3_9BACL</name>
<gene>
    <name evidence="5" type="ORF">D3873_11825</name>
</gene>
<evidence type="ECO:0000313" key="5">
    <source>
        <dbReference type="EMBL" id="AYC30485.1"/>
    </source>
</evidence>
<dbReference type="InterPro" id="IPR054817">
    <property type="entry name" value="Glycosyl_F510_1955-like"/>
</dbReference>
<evidence type="ECO:0000256" key="1">
    <source>
        <dbReference type="ARBA" id="ARBA00022737"/>
    </source>
</evidence>
<dbReference type="PROSITE" id="PS51257">
    <property type="entry name" value="PROKAR_LIPOPROTEIN"/>
    <property type="match status" value="1"/>
</dbReference>
<dbReference type="OrthoDB" id="9764804at2"/>
<dbReference type="SUPFAM" id="SSF110296">
    <property type="entry name" value="Oligoxyloglucan reducing end-specific cellobiohydrolase"/>
    <property type="match status" value="1"/>
</dbReference>
<reference evidence="6" key="1">
    <citation type="submission" date="2018-09" db="EMBL/GenBank/DDBJ databases">
        <authorList>
            <person name="Zhu H."/>
        </authorList>
    </citation>
    <scope>NUCLEOTIDE SEQUENCE [LARGE SCALE GENOMIC DNA]</scope>
    <source>
        <strain evidence="6">K2R23-3</strain>
    </source>
</reference>
<dbReference type="Pfam" id="PF15902">
    <property type="entry name" value="Sortilin-Vps10"/>
    <property type="match status" value="1"/>
</dbReference>
<accession>A0A385YUC3</accession>
<protein>
    <submittedName>
        <fullName evidence="5">Sialidase</fullName>
    </submittedName>
</protein>
<evidence type="ECO:0000259" key="4">
    <source>
        <dbReference type="Pfam" id="PF15902"/>
    </source>
</evidence>
<dbReference type="EMBL" id="CP032418">
    <property type="protein sequence ID" value="AYC30485.1"/>
    <property type="molecule type" value="Genomic_DNA"/>
</dbReference>
<feature type="compositionally biased region" description="Basic and acidic residues" evidence="2">
    <location>
        <begin position="33"/>
        <end position="51"/>
    </location>
</feature>
<organism evidence="5 6">
    <name type="scientific">Paenisporosarcina cavernae</name>
    <dbReference type="NCBI Taxonomy" id="2320858"/>
    <lineage>
        <taxon>Bacteria</taxon>
        <taxon>Bacillati</taxon>
        <taxon>Bacillota</taxon>
        <taxon>Bacilli</taxon>
        <taxon>Bacillales</taxon>
        <taxon>Caryophanaceae</taxon>
        <taxon>Paenisporosarcina</taxon>
    </lineage>
</organism>
<evidence type="ECO:0000256" key="3">
    <source>
        <dbReference type="SAM" id="SignalP"/>
    </source>
</evidence>
<feature type="chain" id="PRO_5038816291" evidence="3">
    <location>
        <begin position="29"/>
        <end position="328"/>
    </location>
</feature>
<feature type="signal peptide" evidence="3">
    <location>
        <begin position="1"/>
        <end position="28"/>
    </location>
</feature>
<sequence length="328" mass="35986">MARERVKCVMKKRLTVGVATLLLLSACSSETVTEEKAEKNSAEETTQKETTEGTSSFYKEVAKPSIDHIHGLGYPNGEGDVMIATHTGPVLYANGKWMESSAEKHDYMGFQAVKEGFYSSGHPSPNTDYENPLGIIKSTNKGESFETFNFEGEIDFHYLAAGYDTNRLYVFNEMPTEKLAGGFYYTDDNGNVFSEMAVKGLQANQLSSLAAHPTTPAVMAIGTDQGAYISENSGQSVELVQKGSVSSLFFTENSLYVAIVENGKPKLHQIDLRDTKVQEIALPDEIAQEPILYFAVSPVDSKEFTLVTTENSIYQTVDGGTGWKNLLE</sequence>
<keyword evidence="3" id="KW-0732">Signal</keyword>
<keyword evidence="6" id="KW-1185">Reference proteome</keyword>
<evidence type="ECO:0000313" key="6">
    <source>
        <dbReference type="Proteomes" id="UP000265725"/>
    </source>
</evidence>
<feature type="domain" description="Sortilin N-terminal" evidence="4">
    <location>
        <begin position="136"/>
        <end position="256"/>
    </location>
</feature>
<feature type="region of interest" description="Disordered" evidence="2">
    <location>
        <begin position="32"/>
        <end position="56"/>
    </location>
</feature>
<dbReference type="KEGG" id="paek:D3873_11825"/>
<dbReference type="InterPro" id="IPR015943">
    <property type="entry name" value="WD40/YVTN_repeat-like_dom_sf"/>
</dbReference>
<dbReference type="Gene3D" id="2.130.10.10">
    <property type="entry name" value="YVTN repeat-like/Quinoprotein amine dehydrogenase"/>
    <property type="match status" value="1"/>
</dbReference>
<evidence type="ECO:0000256" key="2">
    <source>
        <dbReference type="SAM" id="MobiDB-lite"/>
    </source>
</evidence>
<dbReference type="AlphaFoldDB" id="A0A385YUC3"/>
<dbReference type="NCBIfam" id="NF045728">
    <property type="entry name" value="glycosyl_F510_1955"/>
    <property type="match status" value="1"/>
</dbReference>
<dbReference type="Proteomes" id="UP000265725">
    <property type="component" value="Chromosome"/>
</dbReference>